<dbReference type="Proteomes" id="UP000287756">
    <property type="component" value="Plasmid pLDW-31"/>
</dbReference>
<accession>A0A410MJA1</accession>
<protein>
    <recommendedName>
        <fullName evidence="3">DUF1173 domain-containing protein</fullName>
    </recommendedName>
</protein>
<proteinExistence type="predicted"/>
<dbReference type="RefSeq" id="WP_128526999.1">
    <property type="nucleotide sequence ID" value="NZ_CP026119.1"/>
</dbReference>
<dbReference type="KEGG" id="hli:HLI_21165"/>
<evidence type="ECO:0000313" key="2">
    <source>
        <dbReference type="Proteomes" id="UP000287756"/>
    </source>
</evidence>
<dbReference type="EMBL" id="CP026119">
    <property type="protein sequence ID" value="QAS54770.1"/>
    <property type="molecule type" value="Genomic_DNA"/>
</dbReference>
<name>A0A410MJA1_9BACI</name>
<geneLocation type="plasmid" evidence="2">
    <name>pldw-31</name>
</geneLocation>
<keyword evidence="1" id="KW-0614">Plasmid</keyword>
<gene>
    <name evidence="1" type="ORF">HLI_21165</name>
</gene>
<evidence type="ECO:0000313" key="1">
    <source>
        <dbReference type="EMBL" id="QAS54770.1"/>
    </source>
</evidence>
<dbReference type="AlphaFoldDB" id="A0A410MJA1"/>
<evidence type="ECO:0008006" key="3">
    <source>
        <dbReference type="Google" id="ProtNLM"/>
    </source>
</evidence>
<sequence length="393" mass="46135">MEVKVANKIVDLSKMDDKQKQSLFKEWHKKDGLRTNVECLCDKTKNVHPRMSVRKIRNHYYIANLPSSHIEHETYCFYDKKYREGVKKKGITIKDDGSIEVSKLDTSKKHTNSGIGKKNPISRNHSYYEDDPLCTCRLSSLFLTMLQKCNWHQYKPHGQRNLSKRLYRTGHETTVQGVTLNYNNLLVAKRKKQFVSEQHFVVGWGNIHDEVLPSTLDFKIKIPLYSVEDSCELITYIEVERNVYEEAKIVAEKIRNNVAQGFWIIWREPHKTQRGKRVMATRYISFIPAEQKTKIPVESLHEKDMVDYLVEEERHFKKPLIGDIKEEHGIKIRPDIILYDTPKVTMVEVAGVNTEKYLSHLSKKKEIYLQENYLYLEWLAMNGEPLPPLPSKQ</sequence>
<organism evidence="1 2">
    <name type="scientific">Halobacillus litoralis</name>
    <dbReference type="NCBI Taxonomy" id="45668"/>
    <lineage>
        <taxon>Bacteria</taxon>
        <taxon>Bacillati</taxon>
        <taxon>Bacillota</taxon>
        <taxon>Bacilli</taxon>
        <taxon>Bacillales</taxon>
        <taxon>Bacillaceae</taxon>
        <taxon>Halobacillus</taxon>
    </lineage>
</organism>
<dbReference type="OrthoDB" id="2678721at2"/>
<reference evidence="1 2" key="1">
    <citation type="submission" date="2018-01" db="EMBL/GenBank/DDBJ databases">
        <title>The whole genome sequencing and assembly of Halobacillus litoralis ERB031 strain.</title>
        <authorList>
            <person name="Lee S.-J."/>
            <person name="Park M.-K."/>
            <person name="Kim J.-Y."/>
            <person name="Lee Y.-J."/>
            <person name="Yi H."/>
            <person name="Bahn Y.-S."/>
            <person name="Kim J.F."/>
            <person name="Lee D.-W."/>
        </authorList>
    </citation>
    <scope>NUCLEOTIDE SEQUENCE [LARGE SCALE GENOMIC DNA]</scope>
    <source>
        <strain evidence="1 2">ERB 031</strain>
        <plasmid evidence="2">pldw-31</plasmid>
    </source>
</reference>